<dbReference type="Proteomes" id="UP000092993">
    <property type="component" value="Unassembled WGS sequence"/>
</dbReference>
<evidence type="ECO:0000313" key="2">
    <source>
        <dbReference type="Proteomes" id="UP000092993"/>
    </source>
</evidence>
<dbReference type="EMBL" id="LUGG01000015">
    <property type="protein sequence ID" value="OBZ69607.1"/>
    <property type="molecule type" value="Genomic_DNA"/>
</dbReference>
<protein>
    <submittedName>
        <fullName evidence="1">Uncharacterized protein</fullName>
    </submittedName>
</protein>
<organism evidence="1 2">
    <name type="scientific">Grifola frondosa</name>
    <name type="common">Maitake</name>
    <name type="synonym">Polyporus frondosus</name>
    <dbReference type="NCBI Taxonomy" id="5627"/>
    <lineage>
        <taxon>Eukaryota</taxon>
        <taxon>Fungi</taxon>
        <taxon>Dikarya</taxon>
        <taxon>Basidiomycota</taxon>
        <taxon>Agaricomycotina</taxon>
        <taxon>Agaricomycetes</taxon>
        <taxon>Polyporales</taxon>
        <taxon>Grifolaceae</taxon>
        <taxon>Grifola</taxon>
    </lineage>
</organism>
<evidence type="ECO:0000313" key="1">
    <source>
        <dbReference type="EMBL" id="OBZ69607.1"/>
    </source>
</evidence>
<dbReference type="AlphaFoldDB" id="A0A1C7LZK8"/>
<proteinExistence type="predicted"/>
<comment type="caution">
    <text evidence="1">The sequence shown here is derived from an EMBL/GenBank/DDBJ whole genome shotgun (WGS) entry which is preliminary data.</text>
</comment>
<accession>A0A1C7LZK8</accession>
<name>A0A1C7LZK8_GRIFR</name>
<sequence length="102" mass="11682">MFRQSTNPQFGHSKRAGCSGRLSNYIDPLLRNLHSRATHARRSILSNGIRCNKHRSINKVLSAKKSRHVPRNQWSSIYPSCPLVHTQRYARPSCGTWTLNNV</sequence>
<reference evidence="1 2" key="1">
    <citation type="submission" date="2016-03" db="EMBL/GenBank/DDBJ databases">
        <title>Whole genome sequencing of Grifola frondosa 9006-11.</title>
        <authorList>
            <person name="Min B."/>
            <person name="Park H."/>
            <person name="Kim J.-G."/>
            <person name="Cho H."/>
            <person name="Oh Y.-L."/>
            <person name="Kong W.-S."/>
            <person name="Choi I.-G."/>
        </authorList>
    </citation>
    <scope>NUCLEOTIDE SEQUENCE [LARGE SCALE GENOMIC DNA]</scope>
    <source>
        <strain evidence="1 2">9006-11</strain>
    </source>
</reference>
<keyword evidence="2" id="KW-1185">Reference proteome</keyword>
<gene>
    <name evidence="1" type="ORF">A0H81_10327</name>
</gene>